<dbReference type="PROSITE" id="PS51173">
    <property type="entry name" value="CBM2"/>
    <property type="match status" value="1"/>
</dbReference>
<keyword evidence="6" id="KW-0326">Glycosidase</keyword>
<accession>A0A5C8Z9T6</accession>
<evidence type="ECO:0000313" key="11">
    <source>
        <dbReference type="Proteomes" id="UP000321764"/>
    </source>
</evidence>
<protein>
    <recommendedName>
        <fullName evidence="2">cellulase</fullName>
        <ecNumber evidence="2">3.2.1.4</ecNumber>
    </recommendedName>
</protein>
<evidence type="ECO:0000313" key="10">
    <source>
        <dbReference type="EMBL" id="TXR53636.1"/>
    </source>
</evidence>
<dbReference type="GO" id="GO:0030247">
    <property type="term" value="F:polysaccharide binding"/>
    <property type="evidence" value="ECO:0007669"/>
    <property type="project" value="UniProtKB-UniRule"/>
</dbReference>
<dbReference type="RefSeq" id="WP_147713036.1">
    <property type="nucleotide sequence ID" value="NZ_VKAD01000001.1"/>
</dbReference>
<reference evidence="10 11" key="1">
    <citation type="submission" date="2019-07" db="EMBL/GenBank/DDBJ databases">
        <title>Reinekea sp. strain SSH23 genome sequencing and assembly.</title>
        <authorList>
            <person name="Kim I."/>
        </authorList>
    </citation>
    <scope>NUCLEOTIDE SEQUENCE [LARGE SCALE GENOMIC DNA]</scope>
    <source>
        <strain evidence="10 11">SSH23</strain>
    </source>
</reference>
<proteinExistence type="predicted"/>
<evidence type="ECO:0000256" key="3">
    <source>
        <dbReference type="ARBA" id="ARBA00022801"/>
    </source>
</evidence>
<keyword evidence="8" id="KW-0732">Signal</keyword>
<comment type="catalytic activity">
    <reaction evidence="1">
        <text>Endohydrolysis of (1-&gt;4)-beta-D-glucosidic linkages in cellulose, lichenin and cereal beta-D-glucans.</text>
        <dbReference type="EC" id="3.2.1.4"/>
    </reaction>
</comment>
<feature type="chain" id="PRO_5022750089" description="cellulase" evidence="8">
    <location>
        <begin position="44"/>
        <end position="734"/>
    </location>
</feature>
<dbReference type="Gene3D" id="2.60.40.290">
    <property type="match status" value="1"/>
</dbReference>
<gene>
    <name evidence="10" type="ORF">FME95_03495</name>
</gene>
<dbReference type="PANTHER" id="PTHR35923:SF2">
    <property type="entry name" value="ENDOGLUCANASE"/>
    <property type="match status" value="1"/>
</dbReference>
<dbReference type="InterPro" id="IPR012291">
    <property type="entry name" value="CBM2_carb-bd_dom_sf"/>
</dbReference>
<dbReference type="Gene3D" id="2.60.40.10">
    <property type="entry name" value="Immunoglobulins"/>
    <property type="match status" value="1"/>
</dbReference>
<evidence type="ECO:0000256" key="4">
    <source>
        <dbReference type="ARBA" id="ARBA00023001"/>
    </source>
</evidence>
<dbReference type="GO" id="GO:0008810">
    <property type="term" value="F:cellulase activity"/>
    <property type="evidence" value="ECO:0007669"/>
    <property type="project" value="UniProtKB-EC"/>
</dbReference>
<dbReference type="InterPro" id="IPR017853">
    <property type="entry name" value="GH"/>
</dbReference>
<dbReference type="EMBL" id="VKAD01000001">
    <property type="protein sequence ID" value="TXR53636.1"/>
    <property type="molecule type" value="Genomic_DNA"/>
</dbReference>
<feature type="signal peptide" evidence="8">
    <location>
        <begin position="1"/>
        <end position="43"/>
    </location>
</feature>
<dbReference type="OrthoDB" id="1153097at2"/>
<dbReference type="SMART" id="SM00637">
    <property type="entry name" value="CBD_II"/>
    <property type="match status" value="1"/>
</dbReference>
<evidence type="ECO:0000256" key="6">
    <source>
        <dbReference type="ARBA" id="ARBA00023295"/>
    </source>
</evidence>
<feature type="domain" description="CBM2" evidence="9">
    <location>
        <begin position="635"/>
        <end position="734"/>
    </location>
</feature>
<dbReference type="Gene3D" id="3.20.20.80">
    <property type="entry name" value="Glycosidases"/>
    <property type="match status" value="1"/>
</dbReference>
<dbReference type="InterPro" id="IPR001919">
    <property type="entry name" value="CBD2"/>
</dbReference>
<keyword evidence="5" id="KW-0119">Carbohydrate metabolism</keyword>
<evidence type="ECO:0000259" key="9">
    <source>
        <dbReference type="PROSITE" id="PS51173"/>
    </source>
</evidence>
<dbReference type="SUPFAM" id="SSF51445">
    <property type="entry name" value="(Trans)glycosidases"/>
    <property type="match status" value="1"/>
</dbReference>
<dbReference type="SUPFAM" id="SSF49384">
    <property type="entry name" value="Carbohydrate-binding domain"/>
    <property type="match status" value="1"/>
</dbReference>
<evidence type="ECO:0000256" key="2">
    <source>
        <dbReference type="ARBA" id="ARBA00012601"/>
    </source>
</evidence>
<dbReference type="AlphaFoldDB" id="A0A5C8Z9T6"/>
<dbReference type="InterPro" id="IPR013783">
    <property type="entry name" value="Ig-like_fold"/>
</dbReference>
<name>A0A5C8Z9T6_9GAMM</name>
<comment type="caution">
    <text evidence="10">The sequence shown here is derived from an EMBL/GenBank/DDBJ whole genome shotgun (WGS) entry which is preliminary data.</text>
</comment>
<keyword evidence="4" id="KW-0136">Cellulose degradation</keyword>
<keyword evidence="11" id="KW-1185">Reference proteome</keyword>
<evidence type="ECO:0000256" key="1">
    <source>
        <dbReference type="ARBA" id="ARBA00000966"/>
    </source>
</evidence>
<evidence type="ECO:0000256" key="5">
    <source>
        <dbReference type="ARBA" id="ARBA00023277"/>
    </source>
</evidence>
<dbReference type="Pfam" id="PF00553">
    <property type="entry name" value="CBM_2"/>
    <property type="match status" value="1"/>
</dbReference>
<dbReference type="GO" id="GO:0030245">
    <property type="term" value="P:cellulose catabolic process"/>
    <property type="evidence" value="ECO:0007669"/>
    <property type="project" value="UniProtKB-KW"/>
</dbReference>
<keyword evidence="3 10" id="KW-0378">Hydrolase</keyword>
<dbReference type="InterPro" id="IPR008965">
    <property type="entry name" value="CBM2/CBM3_carb-bd_dom_sf"/>
</dbReference>
<evidence type="ECO:0000256" key="7">
    <source>
        <dbReference type="ARBA" id="ARBA00023326"/>
    </source>
</evidence>
<evidence type="ECO:0000256" key="8">
    <source>
        <dbReference type="SAM" id="SignalP"/>
    </source>
</evidence>
<sequence length="734" mass="81030">MNFLSPYSLKNKALPNRLKAKLFSPKKSIAALSLAVASSIALANTPLPNDDWLQVEGNQIVDMDGNRVWLTGANWFGFNTSERVLHGLWSVNLEETLQSIADRGINILRIPISTELLYEWQTGVETSANVNTATNPDLVDTTTLEIFDAMLDYSKQIGLKILLDVHSAEADNTGHIAPLWYNDTLTPEIFYSTWEWVTERYKDDDTIIAFDLENEPHGKPYSDSEYAKWDTSTDDNNWKHACETASKRILDINPNMLIMCEGIEAFPIDGTTWDSLDKNDYYSNWWGGNLRGAKDLPIDLGNSAYQSQFMYSPHDYGPLVYEQAWFYEGFSKETLYEDVWYDNWLYLHEENISPLLIGEWGGFMDGGDNETWLFAIRDLIIEYGLHHTFWCINPNSGDTGGLLDNSWVNWDEEKYAMFEPSLWKSDEGKYISLDHQVALGSDATGVSLNDYLSSLSTSVSITSPEVFDEVLVGENFTVNFSKTQAAGVNAYIDGVFAGRETETNSITLTAPLVEGDFELTLVAIDENDQELDVSTSLTLDAVYSFTLEPEITITSPADGTQFYTNEDFTLTVELDDAAAFEYQFNGVSDVVTDSSEATLTAPAVAADYSLIVTAIDDNGAYLDASDSISLAIVNAPVTSLGCSFSDENVWNSGFVLSVEVTNEGTEAISSWSVSLDLGQMSFANGWSANFSENGSILTANNAAHNGSLAVGDSVIFGFQGAFSGSYSSPSCQGN</sequence>
<dbReference type="Pfam" id="PF00150">
    <property type="entry name" value="Cellulase"/>
    <property type="match status" value="1"/>
</dbReference>
<dbReference type="PANTHER" id="PTHR35923">
    <property type="entry name" value="MAJOR EXTRACELLULAR ENDOGLUCANASE"/>
    <property type="match status" value="1"/>
</dbReference>
<organism evidence="10 11">
    <name type="scientific">Reinekea thalattae</name>
    <dbReference type="NCBI Taxonomy" id="2593301"/>
    <lineage>
        <taxon>Bacteria</taxon>
        <taxon>Pseudomonadati</taxon>
        <taxon>Pseudomonadota</taxon>
        <taxon>Gammaproteobacteria</taxon>
        <taxon>Oceanospirillales</taxon>
        <taxon>Saccharospirillaceae</taxon>
        <taxon>Reinekea</taxon>
    </lineage>
</organism>
<keyword evidence="7" id="KW-0624">Polysaccharide degradation</keyword>
<dbReference type="EC" id="3.2.1.4" evidence="2"/>
<dbReference type="Proteomes" id="UP000321764">
    <property type="component" value="Unassembled WGS sequence"/>
</dbReference>
<dbReference type="InterPro" id="IPR001547">
    <property type="entry name" value="Glyco_hydro_5"/>
</dbReference>